<name>A0A1V1NSQ1_9BACT</name>
<dbReference type="AlphaFoldDB" id="A0A1V1NSQ1"/>
<dbReference type="Proteomes" id="UP000189670">
    <property type="component" value="Unassembled WGS sequence"/>
</dbReference>
<comment type="caution">
    <text evidence="1">The sequence shown here is derived from an EMBL/GenBank/DDBJ whole genome shotgun (WGS) entry which is preliminary data.</text>
</comment>
<evidence type="ECO:0000313" key="1">
    <source>
        <dbReference type="EMBL" id="ETR65605.1"/>
    </source>
</evidence>
<gene>
    <name evidence="1" type="ORF">OMM_05980</name>
</gene>
<organism evidence="1 2">
    <name type="scientific">Candidatus Magnetoglobus multicellularis str. Araruama</name>
    <dbReference type="NCBI Taxonomy" id="890399"/>
    <lineage>
        <taxon>Bacteria</taxon>
        <taxon>Pseudomonadati</taxon>
        <taxon>Thermodesulfobacteriota</taxon>
        <taxon>Desulfobacteria</taxon>
        <taxon>Desulfobacterales</taxon>
        <taxon>Desulfobacteraceae</taxon>
        <taxon>Candidatus Magnetoglobus</taxon>
    </lineage>
</organism>
<evidence type="ECO:0000313" key="2">
    <source>
        <dbReference type="Proteomes" id="UP000189670"/>
    </source>
</evidence>
<protein>
    <submittedName>
        <fullName evidence="1">Uncharacterized protein</fullName>
    </submittedName>
</protein>
<dbReference type="EMBL" id="ATBP01002661">
    <property type="protein sequence ID" value="ETR65605.1"/>
    <property type="molecule type" value="Genomic_DNA"/>
</dbReference>
<reference evidence="2" key="1">
    <citation type="submission" date="2012-11" db="EMBL/GenBank/DDBJ databases">
        <authorList>
            <person name="Lucero-Rivera Y.E."/>
            <person name="Tovar-Ramirez D."/>
        </authorList>
    </citation>
    <scope>NUCLEOTIDE SEQUENCE [LARGE SCALE GENOMIC DNA]</scope>
    <source>
        <strain evidence="2">Araruama</strain>
    </source>
</reference>
<proteinExistence type="predicted"/>
<accession>A0A1V1NSQ1</accession>
<sequence length="128" mass="14713">MGDKAVIVYFLSLCPKMNVGANLVFALLTTTVCEPMPEGERFIFILDHRFDTGFCSRANTRFAPTFDLDHRFDSGFCFPHPLDTPGINLSTDSLNKASYLYILFNKFKFITPYILTCKFFFQSSFLLY</sequence>